<proteinExistence type="predicted"/>
<feature type="domain" description="Methyltransferase FkbM" evidence="1">
    <location>
        <begin position="93"/>
        <end position="249"/>
    </location>
</feature>
<evidence type="ECO:0000313" key="2">
    <source>
        <dbReference type="EMBL" id="OGI46702.1"/>
    </source>
</evidence>
<sequence>MTSQFKAAINTLVRAYLRYSPVTEGKRRLLELTKRFILPEESLITFPTKHGFSLTANLRNAEHQRMYFYGEHDERYEINNIVKFLQAGDVCWDIGANVGFYTCLFATLVKEQGSVVAFEPIASTRAFLEENIRLNGFQNVTVKKIALGDSPGRRRIFLNHPDLAEGTVSLKSEEGPHTELIEIDTIDNLYAGLPPPDFVKIDVEGYQMEVLNGGKKFFSQFGPMVMAELRDKNRAAMDAAQKFFWSHGYLIYEPKKFTLKLCENILESKERNFFMVKDDSPYFARLRGQMSR</sequence>
<dbReference type="Gene3D" id="3.40.50.150">
    <property type="entry name" value="Vaccinia Virus protein VP39"/>
    <property type="match status" value="1"/>
</dbReference>
<comment type="caution">
    <text evidence="2">The sequence shown here is derived from an EMBL/GenBank/DDBJ whole genome shotgun (WGS) entry which is preliminary data.</text>
</comment>
<dbReference type="EMBL" id="MFSU01000076">
    <property type="protein sequence ID" value="OGI46702.1"/>
    <property type="molecule type" value="Genomic_DNA"/>
</dbReference>
<name>A0A1F6TNN2_9PROT</name>
<dbReference type="NCBIfam" id="TIGR01444">
    <property type="entry name" value="fkbM_fam"/>
    <property type="match status" value="1"/>
</dbReference>
<dbReference type="Proteomes" id="UP000178885">
    <property type="component" value="Unassembled WGS sequence"/>
</dbReference>
<reference evidence="2 3" key="1">
    <citation type="journal article" date="2016" name="Nat. Commun.">
        <title>Thousands of microbial genomes shed light on interconnected biogeochemical processes in an aquifer system.</title>
        <authorList>
            <person name="Anantharaman K."/>
            <person name="Brown C.T."/>
            <person name="Hug L.A."/>
            <person name="Sharon I."/>
            <person name="Castelle C.J."/>
            <person name="Probst A.J."/>
            <person name="Thomas B.C."/>
            <person name="Singh A."/>
            <person name="Wilkins M.J."/>
            <person name="Karaoz U."/>
            <person name="Brodie E.L."/>
            <person name="Williams K.H."/>
            <person name="Hubbard S.S."/>
            <person name="Banfield J.F."/>
        </authorList>
    </citation>
    <scope>NUCLEOTIDE SEQUENCE [LARGE SCALE GENOMIC DNA]</scope>
</reference>
<gene>
    <name evidence="2" type="ORF">A2151_06115</name>
</gene>
<dbReference type="AlphaFoldDB" id="A0A1F6TNN2"/>
<evidence type="ECO:0000259" key="1">
    <source>
        <dbReference type="Pfam" id="PF05050"/>
    </source>
</evidence>
<dbReference type="STRING" id="1817760.A2151_06115"/>
<evidence type="ECO:0000313" key="3">
    <source>
        <dbReference type="Proteomes" id="UP000178885"/>
    </source>
</evidence>
<dbReference type="Pfam" id="PF05050">
    <property type="entry name" value="Methyltransf_21"/>
    <property type="match status" value="1"/>
</dbReference>
<protein>
    <recommendedName>
        <fullName evidence="1">Methyltransferase FkbM domain-containing protein</fullName>
    </recommendedName>
</protein>
<dbReference type="PANTHER" id="PTHR34203:SF15">
    <property type="entry name" value="SLL1173 PROTEIN"/>
    <property type="match status" value="1"/>
</dbReference>
<dbReference type="InterPro" id="IPR006342">
    <property type="entry name" value="FkbM_mtfrase"/>
</dbReference>
<dbReference type="InterPro" id="IPR029063">
    <property type="entry name" value="SAM-dependent_MTases_sf"/>
</dbReference>
<accession>A0A1F6TNN2</accession>
<dbReference type="PANTHER" id="PTHR34203">
    <property type="entry name" value="METHYLTRANSFERASE, FKBM FAMILY PROTEIN"/>
    <property type="match status" value="1"/>
</dbReference>
<dbReference type="SUPFAM" id="SSF53335">
    <property type="entry name" value="S-adenosyl-L-methionine-dependent methyltransferases"/>
    <property type="match status" value="1"/>
</dbReference>
<organism evidence="2 3">
    <name type="scientific">Candidatus Muproteobacteria bacterium RBG_16_65_34</name>
    <dbReference type="NCBI Taxonomy" id="1817760"/>
    <lineage>
        <taxon>Bacteria</taxon>
        <taxon>Pseudomonadati</taxon>
        <taxon>Pseudomonadota</taxon>
        <taxon>Candidatus Muproteobacteria</taxon>
    </lineage>
</organism>
<dbReference type="InterPro" id="IPR052514">
    <property type="entry name" value="SAM-dependent_MTase"/>
</dbReference>